<protein>
    <recommendedName>
        <fullName evidence="2">C2H2-type domain-containing protein</fullName>
    </recommendedName>
</protein>
<dbReference type="Gene3D" id="3.30.160.60">
    <property type="entry name" value="Classic Zinc Finger"/>
    <property type="match status" value="2"/>
</dbReference>
<feature type="domain" description="C2H2-type" evidence="2">
    <location>
        <begin position="13"/>
        <end position="35"/>
    </location>
</feature>
<evidence type="ECO:0000313" key="4">
    <source>
        <dbReference type="Proteomes" id="UP000827092"/>
    </source>
</evidence>
<dbReference type="PROSITE" id="PS00028">
    <property type="entry name" value="ZINC_FINGER_C2H2_1"/>
    <property type="match status" value="1"/>
</dbReference>
<proteinExistence type="predicted"/>
<keyword evidence="4" id="KW-1185">Reference proteome</keyword>
<evidence type="ECO:0000259" key="2">
    <source>
        <dbReference type="PROSITE" id="PS50157"/>
    </source>
</evidence>
<dbReference type="InterPro" id="IPR036236">
    <property type="entry name" value="Znf_C2H2_sf"/>
</dbReference>
<name>A0AAV6TWB4_9ARAC</name>
<evidence type="ECO:0000256" key="1">
    <source>
        <dbReference type="PROSITE-ProRule" id="PRU00042"/>
    </source>
</evidence>
<dbReference type="Pfam" id="PF00096">
    <property type="entry name" value="zf-C2H2"/>
    <property type="match status" value="2"/>
</dbReference>
<keyword evidence="1" id="KW-0479">Metal-binding</keyword>
<organism evidence="3 4">
    <name type="scientific">Oedothorax gibbosus</name>
    <dbReference type="NCBI Taxonomy" id="931172"/>
    <lineage>
        <taxon>Eukaryota</taxon>
        <taxon>Metazoa</taxon>
        <taxon>Ecdysozoa</taxon>
        <taxon>Arthropoda</taxon>
        <taxon>Chelicerata</taxon>
        <taxon>Arachnida</taxon>
        <taxon>Araneae</taxon>
        <taxon>Araneomorphae</taxon>
        <taxon>Entelegynae</taxon>
        <taxon>Araneoidea</taxon>
        <taxon>Linyphiidae</taxon>
        <taxon>Erigoninae</taxon>
        <taxon>Oedothorax</taxon>
    </lineage>
</organism>
<dbReference type="AlphaFoldDB" id="A0AAV6TWB4"/>
<keyword evidence="1" id="KW-0862">Zinc</keyword>
<dbReference type="GO" id="GO:0008270">
    <property type="term" value="F:zinc ion binding"/>
    <property type="evidence" value="ECO:0007669"/>
    <property type="project" value="UniProtKB-KW"/>
</dbReference>
<dbReference type="PROSITE" id="PS50157">
    <property type="entry name" value="ZINC_FINGER_C2H2_2"/>
    <property type="match status" value="2"/>
</dbReference>
<evidence type="ECO:0000313" key="3">
    <source>
        <dbReference type="EMBL" id="KAG8175749.1"/>
    </source>
</evidence>
<keyword evidence="1" id="KW-0863">Zinc-finger</keyword>
<dbReference type="SMART" id="SM00355">
    <property type="entry name" value="ZnF_C2H2"/>
    <property type="match status" value="2"/>
</dbReference>
<dbReference type="Proteomes" id="UP000827092">
    <property type="component" value="Unassembled WGS sequence"/>
</dbReference>
<feature type="domain" description="C2H2-type" evidence="2">
    <location>
        <begin position="40"/>
        <end position="63"/>
    </location>
</feature>
<dbReference type="InterPro" id="IPR013087">
    <property type="entry name" value="Znf_C2H2_type"/>
</dbReference>
<dbReference type="EMBL" id="JAFNEN010000951">
    <property type="protein sequence ID" value="KAG8175749.1"/>
    <property type="molecule type" value="Genomic_DNA"/>
</dbReference>
<accession>A0AAV6TWB4</accession>
<gene>
    <name evidence="3" type="ORF">JTE90_028034</name>
</gene>
<sequence>MKIALDASSVGRYPCDICGKVYRQAGTRNRHKKNHFNVSFKCWMCPSEFSRRYTLQNHIRDIHGMLM</sequence>
<reference evidence="3 4" key="1">
    <citation type="journal article" date="2022" name="Nat. Ecol. Evol.">
        <title>A masculinizing supergene underlies an exaggerated male reproductive morph in a spider.</title>
        <authorList>
            <person name="Hendrickx F."/>
            <person name="De Corte Z."/>
            <person name="Sonet G."/>
            <person name="Van Belleghem S.M."/>
            <person name="Kostlbacher S."/>
            <person name="Vangestel C."/>
        </authorList>
    </citation>
    <scope>NUCLEOTIDE SEQUENCE [LARGE SCALE GENOMIC DNA]</scope>
    <source>
        <strain evidence="3">W744_W776</strain>
    </source>
</reference>
<dbReference type="SUPFAM" id="SSF57667">
    <property type="entry name" value="beta-beta-alpha zinc fingers"/>
    <property type="match status" value="1"/>
</dbReference>
<comment type="caution">
    <text evidence="3">The sequence shown here is derived from an EMBL/GenBank/DDBJ whole genome shotgun (WGS) entry which is preliminary data.</text>
</comment>